<dbReference type="Pfam" id="PF00072">
    <property type="entry name" value="Response_reg"/>
    <property type="match status" value="1"/>
</dbReference>
<feature type="coiled-coil region" evidence="7">
    <location>
        <begin position="391"/>
        <end position="436"/>
    </location>
</feature>
<dbReference type="PROSITE" id="PS50112">
    <property type="entry name" value="PAS"/>
    <property type="match status" value="2"/>
</dbReference>
<dbReference type="RefSeq" id="WP_327600864.1">
    <property type="nucleotide sequence ID" value="NZ_JAYXHS010000004.1"/>
</dbReference>
<feature type="domain" description="Response regulatory" evidence="9">
    <location>
        <begin position="685"/>
        <end position="799"/>
    </location>
</feature>
<dbReference type="Proteomes" id="UP001331561">
    <property type="component" value="Unassembled WGS sequence"/>
</dbReference>
<dbReference type="PANTHER" id="PTHR43304">
    <property type="entry name" value="PHYTOCHROME-LIKE PROTEIN CPH1"/>
    <property type="match status" value="1"/>
</dbReference>
<comment type="caution">
    <text evidence="12">The sequence shown here is derived from an EMBL/GenBank/DDBJ whole genome shotgun (WGS) entry which is preliminary data.</text>
</comment>
<evidence type="ECO:0000259" key="9">
    <source>
        <dbReference type="PROSITE" id="PS50110"/>
    </source>
</evidence>
<dbReference type="InterPro" id="IPR011006">
    <property type="entry name" value="CheY-like_superfamily"/>
</dbReference>
<dbReference type="InterPro" id="IPR036097">
    <property type="entry name" value="HisK_dim/P_sf"/>
</dbReference>
<dbReference type="NCBIfam" id="TIGR00229">
    <property type="entry name" value="sensory_box"/>
    <property type="match status" value="2"/>
</dbReference>
<feature type="domain" description="PAS" evidence="10">
    <location>
        <begin position="148"/>
        <end position="219"/>
    </location>
</feature>
<dbReference type="Gene3D" id="3.40.50.2300">
    <property type="match status" value="1"/>
</dbReference>
<keyword evidence="4" id="KW-0808">Transferase</keyword>
<keyword evidence="7" id="KW-0175">Coiled coil</keyword>
<gene>
    <name evidence="12" type="ORF">VVD49_19310</name>
</gene>
<evidence type="ECO:0000256" key="7">
    <source>
        <dbReference type="SAM" id="Coils"/>
    </source>
</evidence>
<dbReference type="Gene3D" id="2.10.70.100">
    <property type="match status" value="1"/>
</dbReference>
<feature type="domain" description="PAS" evidence="10">
    <location>
        <begin position="274"/>
        <end position="336"/>
    </location>
</feature>
<evidence type="ECO:0000259" key="10">
    <source>
        <dbReference type="PROSITE" id="PS50112"/>
    </source>
</evidence>
<dbReference type="InterPro" id="IPR003594">
    <property type="entry name" value="HATPase_dom"/>
</dbReference>
<dbReference type="InterPro" id="IPR052162">
    <property type="entry name" value="Sensor_kinase/Photoreceptor"/>
</dbReference>
<dbReference type="InterPro" id="IPR001610">
    <property type="entry name" value="PAC"/>
</dbReference>
<keyword evidence="3 6" id="KW-0597">Phosphoprotein</keyword>
<dbReference type="SUPFAM" id="SSF47384">
    <property type="entry name" value="Homodimeric domain of signal transducing histidine kinase"/>
    <property type="match status" value="1"/>
</dbReference>
<dbReference type="Pfam" id="PF02518">
    <property type="entry name" value="HATPase_c"/>
    <property type="match status" value="1"/>
</dbReference>
<dbReference type="InterPro" id="IPR000014">
    <property type="entry name" value="PAS"/>
</dbReference>
<keyword evidence="13" id="KW-1185">Reference proteome</keyword>
<dbReference type="InterPro" id="IPR005467">
    <property type="entry name" value="His_kinase_dom"/>
</dbReference>
<dbReference type="PROSITE" id="PS50109">
    <property type="entry name" value="HIS_KIN"/>
    <property type="match status" value="1"/>
</dbReference>
<dbReference type="SUPFAM" id="SSF52172">
    <property type="entry name" value="CheY-like"/>
    <property type="match status" value="1"/>
</dbReference>
<dbReference type="InterPro" id="IPR004358">
    <property type="entry name" value="Sig_transdc_His_kin-like_C"/>
</dbReference>
<dbReference type="EMBL" id="JAYXHS010000004">
    <property type="protein sequence ID" value="MEC5387890.1"/>
    <property type="molecule type" value="Genomic_DNA"/>
</dbReference>
<dbReference type="SMART" id="SM00091">
    <property type="entry name" value="PAS"/>
    <property type="match status" value="2"/>
</dbReference>
<evidence type="ECO:0000313" key="13">
    <source>
        <dbReference type="Proteomes" id="UP001331561"/>
    </source>
</evidence>
<proteinExistence type="predicted"/>
<evidence type="ECO:0000313" key="12">
    <source>
        <dbReference type="EMBL" id="MEC5387890.1"/>
    </source>
</evidence>
<organism evidence="12 13">
    <name type="scientific">Uliginosibacterium silvisoli</name>
    <dbReference type="NCBI Taxonomy" id="3114758"/>
    <lineage>
        <taxon>Bacteria</taxon>
        <taxon>Pseudomonadati</taxon>
        <taxon>Pseudomonadota</taxon>
        <taxon>Betaproteobacteria</taxon>
        <taxon>Rhodocyclales</taxon>
        <taxon>Zoogloeaceae</taxon>
        <taxon>Uliginosibacterium</taxon>
    </lineage>
</organism>
<dbReference type="InterPro" id="IPR035965">
    <property type="entry name" value="PAS-like_dom_sf"/>
</dbReference>
<dbReference type="PANTHER" id="PTHR43304:SF1">
    <property type="entry name" value="PAC DOMAIN-CONTAINING PROTEIN"/>
    <property type="match status" value="1"/>
</dbReference>
<dbReference type="PROSITE" id="PS50113">
    <property type="entry name" value="PAC"/>
    <property type="match status" value="2"/>
</dbReference>
<evidence type="ECO:0000259" key="8">
    <source>
        <dbReference type="PROSITE" id="PS50109"/>
    </source>
</evidence>
<evidence type="ECO:0000256" key="5">
    <source>
        <dbReference type="ARBA" id="ARBA00022777"/>
    </source>
</evidence>
<reference evidence="12 13" key="1">
    <citation type="submission" date="2024-01" db="EMBL/GenBank/DDBJ databases">
        <title>Uliginosibacterium soil sp. nov.</title>
        <authorList>
            <person name="Lv Y."/>
        </authorList>
    </citation>
    <scope>NUCLEOTIDE SEQUENCE [LARGE SCALE GENOMIC DNA]</scope>
    <source>
        <strain evidence="12 13">H3</strain>
    </source>
</reference>
<evidence type="ECO:0000256" key="3">
    <source>
        <dbReference type="ARBA" id="ARBA00022553"/>
    </source>
</evidence>
<dbReference type="EC" id="2.7.13.3" evidence="2"/>
<accession>A0ABU6K9E9</accession>
<dbReference type="SMART" id="SM00086">
    <property type="entry name" value="PAC"/>
    <property type="match status" value="2"/>
</dbReference>
<evidence type="ECO:0000256" key="6">
    <source>
        <dbReference type="PROSITE-ProRule" id="PRU00169"/>
    </source>
</evidence>
<dbReference type="Pfam" id="PF08447">
    <property type="entry name" value="PAS_3"/>
    <property type="match status" value="2"/>
</dbReference>
<dbReference type="Gene3D" id="3.30.450.20">
    <property type="entry name" value="PAS domain"/>
    <property type="match status" value="2"/>
</dbReference>
<dbReference type="InterPro" id="IPR001789">
    <property type="entry name" value="Sig_transdc_resp-reg_receiver"/>
</dbReference>
<dbReference type="Pfam" id="PF00512">
    <property type="entry name" value="HisKA"/>
    <property type="match status" value="1"/>
</dbReference>
<dbReference type="SMART" id="SM00448">
    <property type="entry name" value="REC"/>
    <property type="match status" value="1"/>
</dbReference>
<feature type="modified residue" description="4-aspartylphosphate" evidence="6">
    <location>
        <position position="735"/>
    </location>
</feature>
<dbReference type="CDD" id="cd00130">
    <property type="entry name" value="PAS"/>
    <property type="match status" value="2"/>
</dbReference>
<evidence type="ECO:0000256" key="2">
    <source>
        <dbReference type="ARBA" id="ARBA00012438"/>
    </source>
</evidence>
<sequence length="801" mass="88163">MSHVDSLRALIFAPMGRDARLAAQILHEADIAAMICDDVDNLVDELERGAGLAVVTEDALAGRDFGRLYDWIGQQPFWSDLPFLLLTLHGGGVERNPTAQRLTETLGNVSFLERPFHPTTFVSVARTATRSRLRQYKARDDQLAISDSETRLRFALEAGRLGSWQFAVNTQTLTCSDICKSNYGRGAHEAFSYADLLDCIHPDDQAQMIEAVQAAIEGKGDYQIEYRNIWPDGSVHSVEVRGRKLIAANGDVTLLGVSTDVTERRQAESDLRASEARYRSLTEVLPQLVWTCLADGRCNYLSTQWVDYTGAPREQQLGLDWLDRAIHPDDRARTLEHWMGAVADLHPYDIEFRIRRHDGVYHWFKVRGIPLRGARREILSWFGTCTDIQDIVEAREIMKRSSDELADLVAQRTLALEAAMAERQQVEEVLRQSQKMEAVGQLTGGLAHDFNNLIQVISGGLEIIRLGDRVPNREKILDGMRRAADRASQLTRQLLAFSRKQTLKPEQLALESQVTAMRELLDRSLRGDIRVETHFDEGLWPVEADPTQLELAIINIAVNARDAMPRGGTLSISARNEMRLLAHGEEGAFVRLSISDTGTGMDAATLARIFEPFYTTKDVGKGSGLGLPQVYGFAQQSGGDVLVESTPGQGSTVSLLLPRSNGALIAAIQPIPEPIAVEVTSVRRSVLLVEDDDEVAALTAEMLAQLGHHATRVSDAAAALGALASNRAIDVVFTDVMMPGGMSGAELACEIRKRRPELAVILTTGYDGDAVAAASAQDLPLLRKPFRLDALSSALELATHI</sequence>
<evidence type="ECO:0000256" key="4">
    <source>
        <dbReference type="ARBA" id="ARBA00022679"/>
    </source>
</evidence>
<name>A0ABU6K9E9_9RHOO</name>
<dbReference type="Gene3D" id="3.30.565.10">
    <property type="entry name" value="Histidine kinase-like ATPase, C-terminal domain"/>
    <property type="match status" value="1"/>
</dbReference>
<dbReference type="PROSITE" id="PS50110">
    <property type="entry name" value="RESPONSE_REGULATORY"/>
    <property type="match status" value="1"/>
</dbReference>
<evidence type="ECO:0000256" key="1">
    <source>
        <dbReference type="ARBA" id="ARBA00000085"/>
    </source>
</evidence>
<dbReference type="InterPro" id="IPR003661">
    <property type="entry name" value="HisK_dim/P_dom"/>
</dbReference>
<evidence type="ECO:0000259" key="11">
    <source>
        <dbReference type="PROSITE" id="PS50113"/>
    </source>
</evidence>
<keyword evidence="5" id="KW-0418">Kinase</keyword>
<dbReference type="SMART" id="SM00388">
    <property type="entry name" value="HisKA"/>
    <property type="match status" value="1"/>
</dbReference>
<dbReference type="InterPro" id="IPR036890">
    <property type="entry name" value="HATPase_C_sf"/>
</dbReference>
<comment type="catalytic activity">
    <reaction evidence="1">
        <text>ATP + protein L-histidine = ADP + protein N-phospho-L-histidine.</text>
        <dbReference type="EC" id="2.7.13.3"/>
    </reaction>
</comment>
<dbReference type="PRINTS" id="PR00344">
    <property type="entry name" value="BCTRLSENSOR"/>
</dbReference>
<dbReference type="SMART" id="SM00387">
    <property type="entry name" value="HATPase_c"/>
    <property type="match status" value="1"/>
</dbReference>
<feature type="domain" description="PAC" evidence="11">
    <location>
        <begin position="348"/>
        <end position="400"/>
    </location>
</feature>
<dbReference type="Gene3D" id="1.10.287.130">
    <property type="match status" value="1"/>
</dbReference>
<protein>
    <recommendedName>
        <fullName evidence="2">histidine kinase</fullName>
        <ecNumber evidence="2">2.7.13.3</ecNumber>
    </recommendedName>
</protein>
<dbReference type="InterPro" id="IPR000700">
    <property type="entry name" value="PAS-assoc_C"/>
</dbReference>
<dbReference type="SUPFAM" id="SSF55874">
    <property type="entry name" value="ATPase domain of HSP90 chaperone/DNA topoisomerase II/histidine kinase"/>
    <property type="match status" value="1"/>
</dbReference>
<feature type="domain" description="PAC" evidence="11">
    <location>
        <begin position="222"/>
        <end position="273"/>
    </location>
</feature>
<dbReference type="CDD" id="cd00082">
    <property type="entry name" value="HisKA"/>
    <property type="match status" value="1"/>
</dbReference>
<dbReference type="InterPro" id="IPR013655">
    <property type="entry name" value="PAS_fold_3"/>
</dbReference>
<dbReference type="SUPFAM" id="SSF55785">
    <property type="entry name" value="PYP-like sensor domain (PAS domain)"/>
    <property type="match status" value="2"/>
</dbReference>
<feature type="domain" description="Histidine kinase" evidence="8">
    <location>
        <begin position="445"/>
        <end position="661"/>
    </location>
</feature>